<organism evidence="1 2">
    <name type="scientific">Corynebacterium breve</name>
    <dbReference type="NCBI Taxonomy" id="3049799"/>
    <lineage>
        <taxon>Bacteria</taxon>
        <taxon>Bacillati</taxon>
        <taxon>Actinomycetota</taxon>
        <taxon>Actinomycetes</taxon>
        <taxon>Mycobacteriales</taxon>
        <taxon>Corynebacteriaceae</taxon>
        <taxon>Corynebacterium</taxon>
    </lineage>
</organism>
<evidence type="ECO:0000313" key="2">
    <source>
        <dbReference type="Proteomes" id="UP001225598"/>
    </source>
</evidence>
<proteinExistence type="predicted"/>
<name>A0ABY8VDB9_9CORY</name>
<evidence type="ECO:0000313" key="1">
    <source>
        <dbReference type="EMBL" id="WIM66936.1"/>
    </source>
</evidence>
<keyword evidence="2" id="KW-1185">Reference proteome</keyword>
<dbReference type="EMBL" id="CP126969">
    <property type="protein sequence ID" value="WIM66936.1"/>
    <property type="molecule type" value="Genomic_DNA"/>
</dbReference>
<dbReference type="RefSeq" id="WP_284823675.1">
    <property type="nucleotide sequence ID" value="NZ_CP126969.1"/>
</dbReference>
<accession>A0ABY8VDB9</accession>
<gene>
    <name evidence="1" type="ORF">QP027_07285</name>
</gene>
<reference evidence="1 2" key="1">
    <citation type="submission" date="2023-05" db="EMBL/GenBank/DDBJ databases">
        <title>Corynebacterium suedekumii sp. nov. and Corynebacterium breve sp. nov. isolated from raw cow's milk.</title>
        <authorList>
            <person name="Baer M.K."/>
            <person name="Mehl L."/>
            <person name="Hellmuth R."/>
            <person name="Marke G."/>
            <person name="Lipski A."/>
        </authorList>
    </citation>
    <scope>NUCLEOTIDE SEQUENCE [LARGE SCALE GENOMIC DNA]</scope>
    <source>
        <strain evidence="1 2">R4</strain>
    </source>
</reference>
<dbReference type="Proteomes" id="UP001225598">
    <property type="component" value="Chromosome"/>
</dbReference>
<sequence length="345" mass="38274">MSRLAKHRAPDPQDEFATEVTLTRVAKMLTGLGYETVAEFDRLVISGHDYVATVWISFSAPLALVIDGQRRVPAPFEQASTLAHFLDTWNHDRIAPTASYHMLDTGDLLIRLRSATFIKFGLTDDQLASALTGALNSMNTFSTEYRVHFLANDEDESLPETIKRAQDTEALRGPHPSTRHLPPDEELPVFGAPDPVEISGDEPLDEFEFSHVVEPLDQLDFRYSIADEDIVTTAVNGLGFALCVDSDTFFRVTGVYPTTLDPTHDFLSVWLACNEHNEEAVFTTAYTRVENDTLLLQVETACDISQGMALDQRSHFVVSSLVGILSGMDTVCLQACGYSIIDWPQ</sequence>
<dbReference type="InterPro" id="IPR019660">
    <property type="entry name" value="Put_sensory_transdc_reg_YbjN"/>
</dbReference>
<dbReference type="Pfam" id="PF10722">
    <property type="entry name" value="YbjN"/>
    <property type="match status" value="1"/>
</dbReference>
<protein>
    <submittedName>
        <fullName evidence="1">YbjN domain-containing protein</fullName>
    </submittedName>
</protein>